<feature type="transmembrane region" description="Helical" evidence="10">
    <location>
        <begin position="304"/>
        <end position="324"/>
    </location>
</feature>
<keyword evidence="4" id="KW-1003">Cell membrane</keyword>
<dbReference type="NCBIfam" id="TIGR00797">
    <property type="entry name" value="matE"/>
    <property type="match status" value="1"/>
</dbReference>
<proteinExistence type="predicted"/>
<dbReference type="HOGENOM" id="CLU_012893_5_3_12"/>
<evidence type="ECO:0000313" key="11">
    <source>
        <dbReference type="EMBL" id="AEF80847.1"/>
    </source>
</evidence>
<dbReference type="GO" id="GO:0005886">
    <property type="term" value="C:plasma membrane"/>
    <property type="evidence" value="ECO:0007669"/>
    <property type="project" value="UniProtKB-SubCell"/>
</dbReference>
<dbReference type="PANTHER" id="PTHR43298:SF2">
    <property type="entry name" value="FMN_FAD EXPORTER YEEO-RELATED"/>
    <property type="match status" value="1"/>
</dbReference>
<dbReference type="InterPro" id="IPR002528">
    <property type="entry name" value="MATE_fam"/>
</dbReference>
<dbReference type="GO" id="GO:0006811">
    <property type="term" value="P:monoatomic ion transport"/>
    <property type="evidence" value="ECO:0007669"/>
    <property type="project" value="UniProtKB-KW"/>
</dbReference>
<evidence type="ECO:0000256" key="5">
    <source>
        <dbReference type="ARBA" id="ARBA00022692"/>
    </source>
</evidence>
<feature type="transmembrane region" description="Helical" evidence="10">
    <location>
        <begin position="181"/>
        <end position="202"/>
    </location>
</feature>
<sequence length="469" mass="50054">MTLEVPAKPPAEIPAKLPAGKPAIIWDNSALWRLIWPLVVEQILSITIGLADTVMVSGVGEHAVSGVSIVDTINQMLIIAFAALATGGAVVVSHYIGARMVQKSRTASRQLMYISFAISVLIMIFTLALRRPMLFLIYGKIDANVMASAEIYFFLSALSYPFLAIYNSAASLFRSAGNSRITMLIAVVVNVLNLGGNALLIYGFGMGVAGAGIATLVSRAVAAIVLTLLLVHDRVSGISLDGLFKVKLDGPVIRSILKVGIPSGVESSMFQLGKILTSRIFASFGTAAMAANAVAASINSLSFMPANAFGIAMLTIVGQCLGAGDIASAKRNTRKLMIFTHSSVAVFSILTVILMDTGIGLFNLSPEAHVIARQLLLIHCVMSPVSWPGSFSLPNALRSAGDARYCMFVAAVSMWTVRVTGSYFCAYTLGLGAAGVWYAMVADWCVRAVFYIRRWTKGRWQNNQVLAET</sequence>
<keyword evidence="2" id="KW-0813">Transport</keyword>
<organism evidence="11 12">
    <name type="scientific">Leadbettera azotonutricia (strain ATCC BAA-888 / DSM 13862 / ZAS-9)</name>
    <name type="common">Treponema azotonutricium</name>
    <dbReference type="NCBI Taxonomy" id="545695"/>
    <lineage>
        <taxon>Bacteria</taxon>
        <taxon>Pseudomonadati</taxon>
        <taxon>Spirochaetota</taxon>
        <taxon>Spirochaetia</taxon>
        <taxon>Spirochaetales</taxon>
        <taxon>Breznakiellaceae</taxon>
        <taxon>Leadbettera</taxon>
    </lineage>
</organism>
<dbReference type="Pfam" id="PF01554">
    <property type="entry name" value="MatE"/>
    <property type="match status" value="2"/>
</dbReference>
<keyword evidence="6 10" id="KW-1133">Transmembrane helix</keyword>
<evidence type="ECO:0000256" key="6">
    <source>
        <dbReference type="ARBA" id="ARBA00022989"/>
    </source>
</evidence>
<feature type="transmembrane region" description="Helical" evidence="10">
    <location>
        <begin position="149"/>
        <end position="169"/>
    </location>
</feature>
<gene>
    <name evidence="11" type="ordered locus">TREAZ_1117</name>
</gene>
<evidence type="ECO:0000256" key="1">
    <source>
        <dbReference type="ARBA" id="ARBA00004651"/>
    </source>
</evidence>
<evidence type="ECO:0000256" key="10">
    <source>
        <dbReference type="SAM" id="Phobius"/>
    </source>
</evidence>
<accession>F5Y777</accession>
<dbReference type="AlphaFoldDB" id="F5Y777"/>
<reference evidence="11 12" key="2">
    <citation type="journal article" date="2011" name="ISME J.">
        <title>RNA-seq reveals cooperative metabolic interactions between two termite-gut spirochete species in co-culture.</title>
        <authorList>
            <person name="Rosenthal A.Z."/>
            <person name="Matson E.G."/>
            <person name="Eldar A."/>
            <person name="Leadbetter J.R."/>
        </authorList>
    </citation>
    <scope>NUCLEOTIDE SEQUENCE [LARGE SCALE GENOMIC DNA]</scope>
    <source>
        <strain evidence="12">ATCC BAA-888 / DSM 13862 / ZAS-9</strain>
    </source>
</reference>
<feature type="transmembrane region" description="Helical" evidence="10">
    <location>
        <begin position="375"/>
        <end position="393"/>
    </location>
</feature>
<dbReference type="InterPro" id="IPR048279">
    <property type="entry name" value="MdtK-like"/>
</dbReference>
<dbReference type="eggNOG" id="COG0534">
    <property type="taxonomic scope" value="Bacteria"/>
</dbReference>
<name>F5Y777_LEAAZ</name>
<feature type="transmembrane region" description="Helical" evidence="10">
    <location>
        <begin position="34"/>
        <end position="56"/>
    </location>
</feature>
<evidence type="ECO:0000256" key="3">
    <source>
        <dbReference type="ARBA" id="ARBA00022449"/>
    </source>
</evidence>
<dbReference type="PANTHER" id="PTHR43298">
    <property type="entry name" value="MULTIDRUG RESISTANCE PROTEIN NORM-RELATED"/>
    <property type="match status" value="1"/>
</dbReference>
<keyword evidence="5 10" id="KW-0812">Transmembrane</keyword>
<evidence type="ECO:0000256" key="9">
    <source>
        <dbReference type="ARBA" id="ARBA00031636"/>
    </source>
</evidence>
<dbReference type="FunCoup" id="F5Y777">
    <property type="interactions" value="42"/>
</dbReference>
<keyword evidence="3" id="KW-0050">Antiport</keyword>
<evidence type="ECO:0000256" key="2">
    <source>
        <dbReference type="ARBA" id="ARBA00022448"/>
    </source>
</evidence>
<feature type="transmembrane region" description="Helical" evidence="10">
    <location>
        <begin position="208"/>
        <end position="231"/>
    </location>
</feature>
<dbReference type="InterPro" id="IPR050222">
    <property type="entry name" value="MATE_MdtK"/>
</dbReference>
<feature type="transmembrane region" description="Helical" evidence="10">
    <location>
        <begin position="280"/>
        <end position="298"/>
    </location>
</feature>
<dbReference type="STRING" id="545695.TREAZ_1117"/>
<dbReference type="EMBL" id="CP001841">
    <property type="protein sequence ID" value="AEF80847.1"/>
    <property type="molecule type" value="Genomic_DNA"/>
</dbReference>
<dbReference type="KEGG" id="taz:TREAZ_1117"/>
<keyword evidence="12" id="KW-1185">Reference proteome</keyword>
<dbReference type="PIRSF" id="PIRSF006603">
    <property type="entry name" value="DinF"/>
    <property type="match status" value="1"/>
</dbReference>
<dbReference type="InParanoid" id="F5Y777"/>
<evidence type="ECO:0000256" key="4">
    <source>
        <dbReference type="ARBA" id="ARBA00022475"/>
    </source>
</evidence>
<dbReference type="Proteomes" id="UP000009222">
    <property type="component" value="Chromosome"/>
</dbReference>
<reference evidence="12" key="1">
    <citation type="submission" date="2009-12" db="EMBL/GenBank/DDBJ databases">
        <title>Complete sequence of Treponema azotonutricium strain ZAS-9.</title>
        <authorList>
            <person name="Tetu S.G."/>
            <person name="Matson E."/>
            <person name="Ren Q."/>
            <person name="Seshadri R."/>
            <person name="Elbourne L."/>
            <person name="Hassan K.A."/>
            <person name="Durkin A."/>
            <person name="Radune D."/>
            <person name="Mohamoud Y."/>
            <person name="Shay R."/>
            <person name="Jin S."/>
            <person name="Zhang X."/>
            <person name="Lucey K."/>
            <person name="Ballor N.R."/>
            <person name="Ottesen E."/>
            <person name="Rosenthal R."/>
            <person name="Allen A."/>
            <person name="Leadbetter J.R."/>
            <person name="Paulsen I.T."/>
        </authorList>
    </citation>
    <scope>NUCLEOTIDE SEQUENCE [LARGE SCALE GENOMIC DNA]</scope>
    <source>
        <strain evidence="12">ATCC BAA-888 / DSM 13862 / ZAS-9</strain>
    </source>
</reference>
<comment type="subcellular location">
    <subcellularLocation>
        <location evidence="1">Cell membrane</location>
        <topology evidence="1">Multi-pass membrane protein</topology>
    </subcellularLocation>
</comment>
<dbReference type="CDD" id="cd13137">
    <property type="entry name" value="MATE_NorM_like"/>
    <property type="match status" value="1"/>
</dbReference>
<feature type="transmembrane region" description="Helical" evidence="10">
    <location>
        <begin position="336"/>
        <end position="355"/>
    </location>
</feature>
<protein>
    <recommendedName>
        <fullName evidence="9">Multidrug-efflux transporter</fullName>
    </recommendedName>
</protein>
<dbReference type="GO" id="GO:0015297">
    <property type="term" value="F:antiporter activity"/>
    <property type="evidence" value="ECO:0007669"/>
    <property type="project" value="UniProtKB-KW"/>
</dbReference>
<keyword evidence="7" id="KW-0406">Ion transport</keyword>
<dbReference type="RefSeq" id="WP_015710873.1">
    <property type="nucleotide sequence ID" value="NC_015577.1"/>
</dbReference>
<evidence type="ECO:0000256" key="8">
    <source>
        <dbReference type="ARBA" id="ARBA00023136"/>
    </source>
</evidence>
<feature type="transmembrane region" description="Helical" evidence="10">
    <location>
        <begin position="110"/>
        <end position="129"/>
    </location>
</feature>
<keyword evidence="8 10" id="KW-0472">Membrane</keyword>
<evidence type="ECO:0000313" key="12">
    <source>
        <dbReference type="Proteomes" id="UP000009222"/>
    </source>
</evidence>
<feature type="transmembrane region" description="Helical" evidence="10">
    <location>
        <begin position="76"/>
        <end position="98"/>
    </location>
</feature>
<dbReference type="GO" id="GO:0042910">
    <property type="term" value="F:xenobiotic transmembrane transporter activity"/>
    <property type="evidence" value="ECO:0007669"/>
    <property type="project" value="InterPro"/>
</dbReference>
<evidence type="ECO:0000256" key="7">
    <source>
        <dbReference type="ARBA" id="ARBA00023065"/>
    </source>
</evidence>